<dbReference type="GO" id="GO:0006883">
    <property type="term" value="P:intracellular sodium ion homeostasis"/>
    <property type="evidence" value="ECO:0007669"/>
    <property type="project" value="TreeGrafter"/>
</dbReference>
<dbReference type="AlphaFoldDB" id="A0A815B0J4"/>
<name>A0A815B0J4_9BILA</name>
<comment type="caution">
    <text evidence="8">The sequence shown here is derived from an EMBL/GenBank/DDBJ whole genome shotgun (WGS) entry which is preliminary data.</text>
</comment>
<dbReference type="Proteomes" id="UP000663832">
    <property type="component" value="Unassembled WGS sequence"/>
</dbReference>
<evidence type="ECO:0000313" key="10">
    <source>
        <dbReference type="Proteomes" id="UP000663832"/>
    </source>
</evidence>
<evidence type="ECO:0000256" key="1">
    <source>
        <dbReference type="ARBA" id="ARBA00004606"/>
    </source>
</evidence>
<dbReference type="Proteomes" id="UP000663877">
    <property type="component" value="Unassembled WGS sequence"/>
</dbReference>
<proteinExistence type="inferred from homology"/>
<dbReference type="PANTHER" id="PTHR11523:SF28">
    <property type="entry name" value="NA_K-ATPASE BETA SUBUNIT ISOFORM 4-RELATED"/>
    <property type="match status" value="1"/>
</dbReference>
<dbReference type="GO" id="GO:1990573">
    <property type="term" value="P:potassium ion import across plasma membrane"/>
    <property type="evidence" value="ECO:0007669"/>
    <property type="project" value="TreeGrafter"/>
</dbReference>
<evidence type="ECO:0000256" key="4">
    <source>
        <dbReference type="ARBA" id="ARBA00022968"/>
    </source>
</evidence>
<keyword evidence="4" id="KW-0735">Signal-anchor</keyword>
<dbReference type="GO" id="GO:0005890">
    <property type="term" value="C:sodium:potassium-exchanging ATPase complex"/>
    <property type="evidence" value="ECO:0007669"/>
    <property type="project" value="InterPro"/>
</dbReference>
<keyword evidence="10" id="KW-1185">Reference proteome</keyword>
<dbReference type="InterPro" id="IPR038702">
    <property type="entry name" value="Na/K_ATPase_sub_beta_sf"/>
</dbReference>
<dbReference type="GO" id="GO:0036376">
    <property type="term" value="P:sodium ion export across plasma membrane"/>
    <property type="evidence" value="ECO:0007669"/>
    <property type="project" value="TreeGrafter"/>
</dbReference>
<gene>
    <name evidence="9" type="ORF">BJG266_LOCUS38379</name>
    <name evidence="8" type="ORF">QVE165_LOCUS29244</name>
</gene>
<dbReference type="Gene3D" id="2.60.40.1660">
    <property type="entry name" value="Na, k-atpase alpha subunit"/>
    <property type="match status" value="1"/>
</dbReference>
<dbReference type="GO" id="GO:0001671">
    <property type="term" value="F:ATPase activator activity"/>
    <property type="evidence" value="ECO:0007669"/>
    <property type="project" value="TreeGrafter"/>
</dbReference>
<dbReference type="EMBL" id="CAJNOM010000233">
    <property type="protein sequence ID" value="CAF1264559.1"/>
    <property type="molecule type" value="Genomic_DNA"/>
</dbReference>
<sequence length="359" mass="41647">MEQDEEWFETIPLPNSYIVRPRTTLQSPLYPINKIRDDICIKDSPLTGLDYLYNIRNYIWNRETNRFCGRDGLDWAKLGCYYSCFLFILGVISSSFVIVYILLLDKKTPRRLGNESALAFDNGINPGLGFRPQLYMDRTLLQWRTSRKTGHQSVAEMVDNVHQWGSTFGLVDTHHQQQIDCSAIKPELLINYFRQGLSCIFLTTDVKPGPNPCSKPKNYGYNKGRPCVALKINRVFGWIPEPYQSKDEVPLEIRHLWQPIMKNFVLIKCFGQYPTDQDLIYQVDHISILGNKAIGGIPTYYFPFLNQPGYRQPFVWAQFVKVESNVLLNIICRAYAKNIRQSTNIEDMTGAVHFEIFFQ</sequence>
<dbReference type="InterPro" id="IPR000402">
    <property type="entry name" value="Na/K_ATPase_sub_beta"/>
</dbReference>
<keyword evidence="6 7" id="KW-0472">Membrane</keyword>
<comment type="similarity">
    <text evidence="2">Belongs to the X(+)/potassium ATPases subunit beta family.</text>
</comment>
<evidence type="ECO:0000256" key="2">
    <source>
        <dbReference type="ARBA" id="ARBA00005876"/>
    </source>
</evidence>
<protein>
    <recommendedName>
        <fullName evidence="11">Sodium/potassium-transporting ATPase subunit beta-1</fullName>
    </recommendedName>
</protein>
<evidence type="ECO:0000256" key="7">
    <source>
        <dbReference type="SAM" id="Phobius"/>
    </source>
</evidence>
<accession>A0A815B0J4</accession>
<dbReference type="OrthoDB" id="5912413at2759"/>
<evidence type="ECO:0000256" key="5">
    <source>
        <dbReference type="ARBA" id="ARBA00022989"/>
    </source>
</evidence>
<dbReference type="GO" id="GO:0030007">
    <property type="term" value="P:intracellular potassium ion homeostasis"/>
    <property type="evidence" value="ECO:0007669"/>
    <property type="project" value="TreeGrafter"/>
</dbReference>
<dbReference type="EMBL" id="CAJNOI010001444">
    <property type="protein sequence ID" value="CAF1414052.1"/>
    <property type="molecule type" value="Genomic_DNA"/>
</dbReference>
<evidence type="ECO:0000313" key="8">
    <source>
        <dbReference type="EMBL" id="CAF1264559.1"/>
    </source>
</evidence>
<dbReference type="Pfam" id="PF00287">
    <property type="entry name" value="Na_K-ATPase"/>
    <property type="match status" value="1"/>
</dbReference>
<dbReference type="PANTHER" id="PTHR11523">
    <property type="entry name" value="SODIUM/POTASSIUM-DEPENDENT ATPASE BETA SUBUNIT"/>
    <property type="match status" value="1"/>
</dbReference>
<evidence type="ECO:0000313" key="9">
    <source>
        <dbReference type="EMBL" id="CAF1414052.1"/>
    </source>
</evidence>
<keyword evidence="5 7" id="KW-1133">Transmembrane helix</keyword>
<feature type="transmembrane region" description="Helical" evidence="7">
    <location>
        <begin position="80"/>
        <end position="103"/>
    </location>
</feature>
<comment type="subcellular location">
    <subcellularLocation>
        <location evidence="1">Membrane</location>
        <topology evidence="1">Single-pass type II membrane protein</topology>
    </subcellularLocation>
</comment>
<evidence type="ECO:0000256" key="3">
    <source>
        <dbReference type="ARBA" id="ARBA00022692"/>
    </source>
</evidence>
<evidence type="ECO:0008006" key="11">
    <source>
        <dbReference type="Google" id="ProtNLM"/>
    </source>
</evidence>
<reference evidence="8" key="1">
    <citation type="submission" date="2021-02" db="EMBL/GenBank/DDBJ databases">
        <authorList>
            <person name="Nowell W R."/>
        </authorList>
    </citation>
    <scope>NUCLEOTIDE SEQUENCE</scope>
</reference>
<organism evidence="8 10">
    <name type="scientific">Adineta steineri</name>
    <dbReference type="NCBI Taxonomy" id="433720"/>
    <lineage>
        <taxon>Eukaryota</taxon>
        <taxon>Metazoa</taxon>
        <taxon>Spiralia</taxon>
        <taxon>Gnathifera</taxon>
        <taxon>Rotifera</taxon>
        <taxon>Eurotatoria</taxon>
        <taxon>Bdelloidea</taxon>
        <taxon>Adinetida</taxon>
        <taxon>Adinetidae</taxon>
        <taxon>Adineta</taxon>
    </lineage>
</organism>
<evidence type="ECO:0000256" key="6">
    <source>
        <dbReference type="ARBA" id="ARBA00023136"/>
    </source>
</evidence>
<keyword evidence="3 7" id="KW-0812">Transmembrane</keyword>